<feature type="domain" description="Amidohydrolase 3" evidence="2">
    <location>
        <begin position="428"/>
        <end position="520"/>
    </location>
</feature>
<dbReference type="EMBL" id="JBHRZG010000002">
    <property type="protein sequence ID" value="MFC3831846.1"/>
    <property type="molecule type" value="Genomic_DNA"/>
</dbReference>
<proteinExistence type="predicted"/>
<organism evidence="3 4">
    <name type="scientific">Deinococcus rufus</name>
    <dbReference type="NCBI Taxonomy" id="2136097"/>
    <lineage>
        <taxon>Bacteria</taxon>
        <taxon>Thermotogati</taxon>
        <taxon>Deinococcota</taxon>
        <taxon>Deinococci</taxon>
        <taxon>Deinococcales</taxon>
        <taxon>Deinococcaceae</taxon>
        <taxon>Deinococcus</taxon>
    </lineage>
</organism>
<evidence type="ECO:0000256" key="1">
    <source>
        <dbReference type="SAM" id="MobiDB-lite"/>
    </source>
</evidence>
<dbReference type="InterPro" id="IPR011059">
    <property type="entry name" value="Metal-dep_hydrolase_composite"/>
</dbReference>
<dbReference type="InterPro" id="IPR050378">
    <property type="entry name" value="Metallo-dep_Hydrolases_sf"/>
</dbReference>
<dbReference type="SUPFAM" id="SSF51556">
    <property type="entry name" value="Metallo-dependent hydrolases"/>
    <property type="match status" value="1"/>
</dbReference>
<protein>
    <submittedName>
        <fullName evidence="3">Amidohydrolase family protein</fullName>
    </submittedName>
</protein>
<feature type="region of interest" description="Disordered" evidence="1">
    <location>
        <begin position="529"/>
        <end position="557"/>
    </location>
</feature>
<comment type="caution">
    <text evidence="3">The sequence shown here is derived from an EMBL/GenBank/DDBJ whole genome shotgun (WGS) entry which is preliminary data.</text>
</comment>
<reference evidence="4" key="1">
    <citation type="journal article" date="2019" name="Int. J. Syst. Evol. Microbiol.">
        <title>The Global Catalogue of Microorganisms (GCM) 10K type strain sequencing project: providing services to taxonomists for standard genome sequencing and annotation.</title>
        <authorList>
            <consortium name="The Broad Institute Genomics Platform"/>
            <consortium name="The Broad Institute Genome Sequencing Center for Infectious Disease"/>
            <person name="Wu L."/>
            <person name="Ma J."/>
        </authorList>
    </citation>
    <scope>NUCLEOTIDE SEQUENCE [LARGE SCALE GENOMIC DNA]</scope>
    <source>
        <strain evidence="4">CCTCC AB 2017081</strain>
    </source>
</reference>
<dbReference type="RefSeq" id="WP_322473900.1">
    <property type="nucleotide sequence ID" value="NZ_JBHRZG010000002.1"/>
</dbReference>
<feature type="compositionally biased region" description="Low complexity" evidence="1">
    <location>
        <begin position="534"/>
        <end position="550"/>
    </location>
</feature>
<name>A0ABV7Z346_9DEIO</name>
<sequence length="557" mass="59129">MNRVWITGGTVIDGSGAPGRPADVLIEDDRIARIAVAGGPVPDGAEVVDAAGMVVAPGFIDVMSHSVSTLLHDGLSVGKVTQGVSTEIMGEGWTPAPAVPGQPHGFPVHGLPGGDEAWVGRSRGWTRFGDWLAAQEAVGAAVNFGSFIGGATVRESARGYAEGESTPAQLAEMRRVVREAMEDGAYGLATALIYPPGSYAGTDELVALCEEVAAFGGIYITHMRSEGEAILEGLEEALEITARSGARLHVYHLKAAGRPAWPKMPQVIDRVNAERAAGRDIHADLYLYTAGGTGLSSVTPPWASEGNRLVERLRDPAERARIRAAILDPDGTWEPLGNLAGPEGIMPVGLKHPDHRAYRGLSLAQIAAQRGQDWIDAALDLLEAEEQRVGSLYHLMSEDNIELQLRQPWVMLGSDAAGSDPTLLTEDELGGHPRSYGNFTRLLAVYVRERGVLSLEEAVHRMTGLPAAHFRLEGRGLLKADHFADVVIFDPVNVRDHATYAHAEQLSGGVRDLWVNGVRVLAGGTHTRARPGRRLYGPGAAGRPGPSAPATDAAQVG</sequence>
<feature type="domain" description="Amidohydrolase 3" evidence="2">
    <location>
        <begin position="46"/>
        <end position="254"/>
    </location>
</feature>
<dbReference type="PANTHER" id="PTHR11647:SF1">
    <property type="entry name" value="COLLAPSIN RESPONSE MEDIATOR PROTEIN"/>
    <property type="match status" value="1"/>
</dbReference>
<dbReference type="InterPro" id="IPR032466">
    <property type="entry name" value="Metal_Hydrolase"/>
</dbReference>
<dbReference type="Gene3D" id="3.20.20.140">
    <property type="entry name" value="Metal-dependent hydrolases"/>
    <property type="match status" value="2"/>
</dbReference>
<evidence type="ECO:0000313" key="4">
    <source>
        <dbReference type="Proteomes" id="UP001595803"/>
    </source>
</evidence>
<evidence type="ECO:0000313" key="3">
    <source>
        <dbReference type="EMBL" id="MFC3831846.1"/>
    </source>
</evidence>
<dbReference type="Pfam" id="PF07969">
    <property type="entry name" value="Amidohydro_3"/>
    <property type="match status" value="2"/>
</dbReference>
<dbReference type="Proteomes" id="UP001595803">
    <property type="component" value="Unassembled WGS sequence"/>
</dbReference>
<gene>
    <name evidence="3" type="ORF">ACFOSB_03080</name>
</gene>
<dbReference type="InterPro" id="IPR013108">
    <property type="entry name" value="Amidohydro_3"/>
</dbReference>
<accession>A0ABV7Z346</accession>
<dbReference type="CDD" id="cd01297">
    <property type="entry name" value="D-aminoacylase"/>
    <property type="match status" value="1"/>
</dbReference>
<dbReference type="PANTHER" id="PTHR11647">
    <property type="entry name" value="HYDRANTOINASE/DIHYDROPYRIMIDINASE FAMILY MEMBER"/>
    <property type="match status" value="1"/>
</dbReference>
<dbReference type="Gene3D" id="2.30.40.10">
    <property type="entry name" value="Urease, subunit C, domain 1"/>
    <property type="match status" value="1"/>
</dbReference>
<dbReference type="SUPFAM" id="SSF51338">
    <property type="entry name" value="Composite domain of metallo-dependent hydrolases"/>
    <property type="match status" value="1"/>
</dbReference>
<keyword evidence="4" id="KW-1185">Reference proteome</keyword>
<evidence type="ECO:0000259" key="2">
    <source>
        <dbReference type="Pfam" id="PF07969"/>
    </source>
</evidence>